<keyword evidence="2" id="KW-0472">Membrane</keyword>
<comment type="caution">
    <text evidence="3">The sequence shown here is derived from an EMBL/GenBank/DDBJ whole genome shotgun (WGS) entry which is preliminary data.</text>
</comment>
<dbReference type="EMBL" id="BMEM01000001">
    <property type="protein sequence ID" value="GGF43361.1"/>
    <property type="molecule type" value="Genomic_DNA"/>
</dbReference>
<reference evidence="3" key="1">
    <citation type="journal article" date="2014" name="Int. J. Syst. Evol. Microbiol.">
        <title>Complete genome sequence of Corynebacterium casei LMG S-19264T (=DSM 44701T), isolated from a smear-ripened cheese.</title>
        <authorList>
            <consortium name="US DOE Joint Genome Institute (JGI-PGF)"/>
            <person name="Walter F."/>
            <person name="Albersmeier A."/>
            <person name="Kalinowski J."/>
            <person name="Ruckert C."/>
        </authorList>
    </citation>
    <scope>NUCLEOTIDE SEQUENCE</scope>
    <source>
        <strain evidence="3">CGMCC 1.12160</strain>
    </source>
</reference>
<name>A0A917F2C6_9MICO</name>
<gene>
    <name evidence="3" type="ORF">GCM10011366_08990</name>
</gene>
<feature type="region of interest" description="Disordered" evidence="1">
    <location>
        <begin position="185"/>
        <end position="210"/>
    </location>
</feature>
<dbReference type="Proteomes" id="UP000605670">
    <property type="component" value="Unassembled WGS sequence"/>
</dbReference>
<feature type="transmembrane region" description="Helical" evidence="2">
    <location>
        <begin position="6"/>
        <end position="25"/>
    </location>
</feature>
<protein>
    <submittedName>
        <fullName evidence="3">Uncharacterized protein</fullName>
    </submittedName>
</protein>
<evidence type="ECO:0000256" key="1">
    <source>
        <dbReference type="SAM" id="MobiDB-lite"/>
    </source>
</evidence>
<feature type="transmembrane region" description="Helical" evidence="2">
    <location>
        <begin position="144"/>
        <end position="165"/>
    </location>
</feature>
<evidence type="ECO:0000313" key="3">
    <source>
        <dbReference type="EMBL" id="GGF43361.1"/>
    </source>
</evidence>
<feature type="transmembrane region" description="Helical" evidence="2">
    <location>
        <begin position="119"/>
        <end position="138"/>
    </location>
</feature>
<accession>A0A917F2C6</accession>
<dbReference type="AlphaFoldDB" id="A0A917F2C6"/>
<keyword evidence="2" id="KW-1133">Transmembrane helix</keyword>
<keyword evidence="4" id="KW-1185">Reference proteome</keyword>
<evidence type="ECO:0000313" key="4">
    <source>
        <dbReference type="Proteomes" id="UP000605670"/>
    </source>
</evidence>
<reference evidence="3" key="2">
    <citation type="submission" date="2020-09" db="EMBL/GenBank/DDBJ databases">
        <authorList>
            <person name="Sun Q."/>
            <person name="Zhou Y."/>
        </authorList>
    </citation>
    <scope>NUCLEOTIDE SEQUENCE</scope>
    <source>
        <strain evidence="3">CGMCC 1.12160</strain>
    </source>
</reference>
<keyword evidence="2" id="KW-0812">Transmembrane</keyword>
<evidence type="ECO:0000256" key="2">
    <source>
        <dbReference type="SAM" id="Phobius"/>
    </source>
</evidence>
<organism evidence="3 4">
    <name type="scientific">Ornithinimicrobium tianjinense</name>
    <dbReference type="NCBI Taxonomy" id="1195761"/>
    <lineage>
        <taxon>Bacteria</taxon>
        <taxon>Bacillati</taxon>
        <taxon>Actinomycetota</taxon>
        <taxon>Actinomycetes</taxon>
        <taxon>Micrococcales</taxon>
        <taxon>Ornithinimicrobiaceae</taxon>
        <taxon>Ornithinimicrobium</taxon>
    </lineage>
</organism>
<sequence>MTVPGIEVWLMAGYGLALLAVAYLLDHLGRRSAQRSASWRTGNFVYHEDRDAWKCHEDQWLWPAAFDPEKRVVRYQGQHAICGRCPVKDECSPTPGPRELTKPVDPWPHSETGRFHRGIAIAVVAAGLLLTAGSLIAHHDSGDVLVLGVTILVQVAALTHLYLGLARRPDNAPEHIRHEVGGVRRVGPAEEPEDGMPSPGSPAVRYASERRSALAPGELDDLVERHRTRGTLIAGARLPVRQRSGERA</sequence>
<dbReference type="RefSeq" id="WP_188428370.1">
    <property type="nucleotide sequence ID" value="NZ_BAABKH010000005.1"/>
</dbReference>
<proteinExistence type="predicted"/>